<evidence type="ECO:0000313" key="2">
    <source>
        <dbReference type="Proteomes" id="UP000179014"/>
    </source>
</evidence>
<name>A0A1F6BWQ7_9BACT</name>
<proteinExistence type="predicted"/>
<accession>A0A1F6BWQ7</accession>
<organism evidence="1 2">
    <name type="scientific">Candidatus Kaiserbacteria bacterium GWA2_50_9</name>
    <dbReference type="NCBI Taxonomy" id="1798474"/>
    <lineage>
        <taxon>Bacteria</taxon>
        <taxon>Candidatus Kaiseribacteriota</taxon>
    </lineage>
</organism>
<comment type="caution">
    <text evidence="1">The sequence shown here is derived from an EMBL/GenBank/DDBJ whole genome shotgun (WGS) entry which is preliminary data.</text>
</comment>
<dbReference type="AlphaFoldDB" id="A0A1F6BWQ7"/>
<evidence type="ECO:0008006" key="3">
    <source>
        <dbReference type="Google" id="ProtNLM"/>
    </source>
</evidence>
<protein>
    <recommendedName>
        <fullName evidence="3">SpoVT-AbrB domain-containing protein</fullName>
    </recommendedName>
</protein>
<dbReference type="STRING" id="1798474.A2118_04140"/>
<evidence type="ECO:0000313" key="1">
    <source>
        <dbReference type="EMBL" id="OGG41258.1"/>
    </source>
</evidence>
<gene>
    <name evidence="1" type="ORF">A2118_04140</name>
</gene>
<sequence length="83" mass="9264">MATLQKFIKVGSSIAAVIPKRLLGARGAGVPISVERGERANTFVVRVFPRKTIPLSTREKHVLSITDTFINRYRSDLKRLKDA</sequence>
<dbReference type="EMBL" id="MFKN01000001">
    <property type="protein sequence ID" value="OGG41258.1"/>
    <property type="molecule type" value="Genomic_DNA"/>
</dbReference>
<reference evidence="1 2" key="1">
    <citation type="journal article" date="2016" name="Nat. Commun.">
        <title>Thousands of microbial genomes shed light on interconnected biogeochemical processes in an aquifer system.</title>
        <authorList>
            <person name="Anantharaman K."/>
            <person name="Brown C.T."/>
            <person name="Hug L.A."/>
            <person name="Sharon I."/>
            <person name="Castelle C.J."/>
            <person name="Probst A.J."/>
            <person name="Thomas B.C."/>
            <person name="Singh A."/>
            <person name="Wilkins M.J."/>
            <person name="Karaoz U."/>
            <person name="Brodie E.L."/>
            <person name="Williams K.H."/>
            <person name="Hubbard S.S."/>
            <person name="Banfield J.F."/>
        </authorList>
    </citation>
    <scope>NUCLEOTIDE SEQUENCE [LARGE SCALE GENOMIC DNA]</scope>
</reference>
<dbReference type="Proteomes" id="UP000179014">
    <property type="component" value="Unassembled WGS sequence"/>
</dbReference>